<proteinExistence type="predicted"/>
<name>A0A916SCE5_9MICO</name>
<reference evidence="2" key="1">
    <citation type="journal article" date="2014" name="Int. J. Syst. Evol. Microbiol.">
        <title>Complete genome sequence of Corynebacterium casei LMG S-19264T (=DSM 44701T), isolated from a smear-ripened cheese.</title>
        <authorList>
            <consortium name="US DOE Joint Genome Institute (JGI-PGF)"/>
            <person name="Walter F."/>
            <person name="Albersmeier A."/>
            <person name="Kalinowski J."/>
            <person name="Ruckert C."/>
        </authorList>
    </citation>
    <scope>NUCLEOTIDE SEQUENCE</scope>
    <source>
        <strain evidence="2">CGMCC 1.12813</strain>
    </source>
</reference>
<evidence type="ECO:0000256" key="1">
    <source>
        <dbReference type="SAM" id="MobiDB-lite"/>
    </source>
</evidence>
<organism evidence="2 3">
    <name type="scientific">Conyzicola nivalis</name>
    <dbReference type="NCBI Taxonomy" id="1477021"/>
    <lineage>
        <taxon>Bacteria</taxon>
        <taxon>Bacillati</taxon>
        <taxon>Actinomycetota</taxon>
        <taxon>Actinomycetes</taxon>
        <taxon>Micrococcales</taxon>
        <taxon>Microbacteriaceae</taxon>
        <taxon>Conyzicola</taxon>
    </lineage>
</organism>
<accession>A0A916SCE5</accession>
<protein>
    <submittedName>
        <fullName evidence="2">Uncharacterized protein</fullName>
    </submittedName>
</protein>
<dbReference type="Proteomes" id="UP000606922">
    <property type="component" value="Unassembled WGS sequence"/>
</dbReference>
<reference evidence="2" key="2">
    <citation type="submission" date="2020-09" db="EMBL/GenBank/DDBJ databases">
        <authorList>
            <person name="Sun Q."/>
            <person name="Zhou Y."/>
        </authorList>
    </citation>
    <scope>NUCLEOTIDE SEQUENCE</scope>
    <source>
        <strain evidence="2">CGMCC 1.12813</strain>
    </source>
</reference>
<evidence type="ECO:0000313" key="3">
    <source>
        <dbReference type="Proteomes" id="UP000606922"/>
    </source>
</evidence>
<comment type="caution">
    <text evidence="2">The sequence shown here is derived from an EMBL/GenBank/DDBJ whole genome shotgun (WGS) entry which is preliminary data.</text>
</comment>
<gene>
    <name evidence="2" type="ORF">GCM10010979_04990</name>
</gene>
<sequence>MSGARSASGTVWVTVLVRENRKMTDNDAAKYERELVLHLRMRGQTEQEIASSLTELRAYTKKTGKPAEDEFGTPAEFASQFPVRNSPTTKGGALRRLFGAALRPNPKAPRSKDAEE</sequence>
<evidence type="ECO:0000313" key="2">
    <source>
        <dbReference type="EMBL" id="GGA93433.1"/>
    </source>
</evidence>
<dbReference type="AlphaFoldDB" id="A0A916SCE5"/>
<dbReference type="EMBL" id="BMGB01000001">
    <property type="protein sequence ID" value="GGA93433.1"/>
    <property type="molecule type" value="Genomic_DNA"/>
</dbReference>
<keyword evidence="3" id="KW-1185">Reference proteome</keyword>
<feature type="region of interest" description="Disordered" evidence="1">
    <location>
        <begin position="63"/>
        <end position="116"/>
    </location>
</feature>